<evidence type="ECO:0000256" key="6">
    <source>
        <dbReference type="SAM" id="Phobius"/>
    </source>
</evidence>
<evidence type="ECO:0000256" key="3">
    <source>
        <dbReference type="ARBA" id="ARBA00022692"/>
    </source>
</evidence>
<accession>A0A7Y9FD05</accession>
<evidence type="ECO:0000256" key="4">
    <source>
        <dbReference type="ARBA" id="ARBA00022989"/>
    </source>
</evidence>
<feature type="transmembrane region" description="Helical" evidence="6">
    <location>
        <begin position="71"/>
        <end position="91"/>
    </location>
</feature>
<reference evidence="8 11" key="2">
    <citation type="submission" date="2021-01" db="EMBL/GenBank/DDBJ databases">
        <title>Whole genome shotgun sequence of Cellulomonas oligotrophica NBRC 109435.</title>
        <authorList>
            <person name="Komaki H."/>
            <person name="Tamura T."/>
        </authorList>
    </citation>
    <scope>NUCLEOTIDE SEQUENCE [LARGE SCALE GENOMIC DNA]</scope>
    <source>
        <strain evidence="8 11">NBRC 109435</strain>
    </source>
</reference>
<name>A0A7Y9FD05_9CELL</name>
<dbReference type="GO" id="GO:0005886">
    <property type="term" value="C:plasma membrane"/>
    <property type="evidence" value="ECO:0007669"/>
    <property type="project" value="UniProtKB-SubCell"/>
</dbReference>
<dbReference type="PANTHER" id="PTHR36115:SF6">
    <property type="entry name" value="PROLINE-RICH ANTIGEN HOMOLOG"/>
    <property type="match status" value="1"/>
</dbReference>
<dbReference type="AlphaFoldDB" id="A0A7Y9FD05"/>
<keyword evidence="5 6" id="KW-0472">Membrane</keyword>
<dbReference type="InterPro" id="IPR010432">
    <property type="entry name" value="RDD"/>
</dbReference>
<dbReference type="Proteomes" id="UP000618382">
    <property type="component" value="Unassembled WGS sequence"/>
</dbReference>
<dbReference type="PANTHER" id="PTHR36115">
    <property type="entry name" value="PROLINE-RICH ANTIGEN HOMOLOG-RELATED"/>
    <property type="match status" value="1"/>
</dbReference>
<organism evidence="9 10">
    <name type="scientific">Cellulomonas oligotrophica</name>
    <dbReference type="NCBI Taxonomy" id="931536"/>
    <lineage>
        <taxon>Bacteria</taxon>
        <taxon>Bacillati</taxon>
        <taxon>Actinomycetota</taxon>
        <taxon>Actinomycetes</taxon>
        <taxon>Micrococcales</taxon>
        <taxon>Cellulomonadaceae</taxon>
        <taxon>Cellulomonas</taxon>
    </lineage>
</organism>
<dbReference type="EMBL" id="JACCBK010000001">
    <property type="protein sequence ID" value="NYD84869.1"/>
    <property type="molecule type" value="Genomic_DNA"/>
</dbReference>
<evidence type="ECO:0000313" key="10">
    <source>
        <dbReference type="Proteomes" id="UP000577956"/>
    </source>
</evidence>
<keyword evidence="2" id="KW-1003">Cell membrane</keyword>
<evidence type="ECO:0000313" key="9">
    <source>
        <dbReference type="EMBL" id="NYD84869.1"/>
    </source>
</evidence>
<dbReference type="EMBL" id="BONN01000002">
    <property type="protein sequence ID" value="GIG31938.1"/>
    <property type="molecule type" value="Genomic_DNA"/>
</dbReference>
<comment type="subcellular location">
    <subcellularLocation>
        <location evidence="1">Cell membrane</location>
        <topology evidence="1">Multi-pass membrane protein</topology>
    </subcellularLocation>
</comment>
<keyword evidence="4 6" id="KW-1133">Transmembrane helix</keyword>
<evidence type="ECO:0000259" key="7">
    <source>
        <dbReference type="Pfam" id="PF06271"/>
    </source>
</evidence>
<dbReference type="RefSeq" id="WP_203793425.1">
    <property type="nucleotide sequence ID" value="NZ_BAABFI010000003.1"/>
</dbReference>
<evidence type="ECO:0000256" key="2">
    <source>
        <dbReference type="ARBA" id="ARBA00022475"/>
    </source>
</evidence>
<feature type="transmembrane region" description="Helical" evidence="6">
    <location>
        <begin position="32"/>
        <end position="51"/>
    </location>
</feature>
<evidence type="ECO:0000313" key="8">
    <source>
        <dbReference type="EMBL" id="GIG31938.1"/>
    </source>
</evidence>
<evidence type="ECO:0000256" key="5">
    <source>
        <dbReference type="ARBA" id="ARBA00023136"/>
    </source>
</evidence>
<dbReference type="Pfam" id="PF06271">
    <property type="entry name" value="RDD"/>
    <property type="match status" value="1"/>
</dbReference>
<comment type="caution">
    <text evidence="9">The sequence shown here is derived from an EMBL/GenBank/DDBJ whole genome shotgun (WGS) entry which is preliminary data.</text>
</comment>
<feature type="domain" description="RDD" evidence="7">
    <location>
        <begin position="25"/>
        <end position="155"/>
    </location>
</feature>
<keyword evidence="3 6" id="KW-0812">Transmembrane</keyword>
<proteinExistence type="predicted"/>
<keyword evidence="11" id="KW-1185">Reference proteome</keyword>
<dbReference type="InterPro" id="IPR051791">
    <property type="entry name" value="Pra-immunoreactive"/>
</dbReference>
<evidence type="ECO:0000256" key="1">
    <source>
        <dbReference type="ARBA" id="ARBA00004651"/>
    </source>
</evidence>
<reference evidence="9 10" key="1">
    <citation type="submission" date="2020-07" db="EMBL/GenBank/DDBJ databases">
        <title>Sequencing the genomes of 1000 actinobacteria strains.</title>
        <authorList>
            <person name="Klenk H.-P."/>
        </authorList>
    </citation>
    <scope>NUCLEOTIDE SEQUENCE [LARGE SCALE GENOMIC DNA]</scope>
    <source>
        <strain evidence="9 10">DSM 24482</strain>
    </source>
</reference>
<sequence length="346" mass="35938">MTTPGGTAPVLEAVPPPVDDGRAQYATWGRRVLATVLDGAVLSGVTWLALGPEAAAPTWWPGLPPSSAVDLPLAWTSSPWVWLLLAVYVLLQGLTGQTPGRRLVGIAVVDRVTGTPAGLLRTLVRPVVHVLDAILMVGYLRPLWDCRRRTFADQVLGTLVVPASSAGRLPVVVGRLVTALATVVCVLGLVLSVPSYTGGSAQSLRVACAPVEGSPVTPAGGLTWSGEITRDVGWGYERRLFWTRHEPSDAGPVTVSWWPLADAGTPEVTASATLRAPGIAGARQAEEVGGGGSVVTVELPVPADVEDGTVVVTSEVVEAGQVVAACSQVVDLDGSRNVPEDAMRVP</sequence>
<evidence type="ECO:0000313" key="11">
    <source>
        <dbReference type="Proteomes" id="UP000618382"/>
    </source>
</evidence>
<gene>
    <name evidence="9" type="ORF">BKA21_000418</name>
    <name evidence="8" type="ORF">Col01nite_10970</name>
</gene>
<dbReference type="Proteomes" id="UP000577956">
    <property type="component" value="Unassembled WGS sequence"/>
</dbReference>
<protein>
    <submittedName>
        <fullName evidence="9">Mce-associated membrane protein</fullName>
    </submittedName>
</protein>
<feature type="transmembrane region" description="Helical" evidence="6">
    <location>
        <begin position="176"/>
        <end position="196"/>
    </location>
</feature>